<protein>
    <recommendedName>
        <fullName evidence="1">Nuclear transport factor 2</fullName>
        <shortName evidence="1">NTF-2</shortName>
    </recommendedName>
</protein>
<keyword evidence="1" id="KW-0539">Nucleus</keyword>
<dbReference type="GO" id="GO:0015031">
    <property type="term" value="P:protein transport"/>
    <property type="evidence" value="ECO:0007669"/>
    <property type="project" value="UniProtKB-KW"/>
</dbReference>
<dbReference type="GO" id="GO:0006913">
    <property type="term" value="P:nucleocytoplasmic transport"/>
    <property type="evidence" value="ECO:0007669"/>
    <property type="project" value="UniProtKB-UniRule"/>
</dbReference>
<dbReference type="VEuPathDB" id="GiardiaDB:QR46_4211"/>
<dbReference type="AlphaFoldDB" id="A0A132NP57"/>
<dbReference type="Pfam" id="PF02136">
    <property type="entry name" value="NTF2"/>
    <property type="match status" value="1"/>
</dbReference>
<dbReference type="Gene3D" id="3.10.450.50">
    <property type="match status" value="1"/>
</dbReference>
<comment type="subcellular location">
    <subcellularLocation>
        <location evidence="1">Cytoplasm</location>
    </subcellularLocation>
    <subcellularLocation>
        <location evidence="1">Nucleus</location>
    </subcellularLocation>
</comment>
<comment type="function">
    <text evidence="1">Has a role in nuclear-cytoplasmic transport of proteins and mRNAs.</text>
</comment>
<dbReference type="OrthoDB" id="6507044at2759"/>
<accession>A0A132NP57</accession>
<dbReference type="GO" id="GO:0005737">
    <property type="term" value="C:cytoplasm"/>
    <property type="evidence" value="ECO:0007669"/>
    <property type="project" value="UniProtKB-SubCell"/>
</dbReference>
<dbReference type="InterPro" id="IPR018222">
    <property type="entry name" value="Nuclear_transport_factor_2_euk"/>
</dbReference>
<dbReference type="InterPro" id="IPR032710">
    <property type="entry name" value="NTF2-like_dom_sf"/>
</dbReference>
<dbReference type="SUPFAM" id="SSF54427">
    <property type="entry name" value="NTF2-like"/>
    <property type="match status" value="1"/>
</dbReference>
<dbReference type="PROSITE" id="PS50177">
    <property type="entry name" value="NTF2_DOMAIN"/>
    <property type="match status" value="1"/>
</dbReference>
<keyword evidence="1" id="KW-0653">Protein transport</keyword>
<dbReference type="Proteomes" id="UP000070089">
    <property type="component" value="Unassembled WGS sequence"/>
</dbReference>
<dbReference type="GO" id="GO:0005634">
    <property type="term" value="C:nucleus"/>
    <property type="evidence" value="ECO:0007669"/>
    <property type="project" value="UniProtKB-SubCell"/>
</dbReference>
<organism evidence="3 4">
    <name type="scientific">Giardia duodenalis assemblage B</name>
    <dbReference type="NCBI Taxonomy" id="1394984"/>
    <lineage>
        <taxon>Eukaryota</taxon>
        <taxon>Metamonada</taxon>
        <taxon>Diplomonadida</taxon>
        <taxon>Hexamitidae</taxon>
        <taxon>Giardiinae</taxon>
        <taxon>Giardia</taxon>
    </lineage>
</organism>
<keyword evidence="1" id="KW-0963">Cytoplasm</keyword>
<dbReference type="InterPro" id="IPR045875">
    <property type="entry name" value="NTF2"/>
</dbReference>
<dbReference type="GO" id="GO:0051028">
    <property type="term" value="P:mRNA transport"/>
    <property type="evidence" value="ECO:0007669"/>
    <property type="project" value="UniProtKB-UniRule"/>
</dbReference>
<dbReference type="EMBL" id="JXTI01000154">
    <property type="protein sequence ID" value="KWX11808.1"/>
    <property type="molecule type" value="Genomic_DNA"/>
</dbReference>
<reference evidence="3 4" key="1">
    <citation type="journal article" date="2015" name="Mol. Biochem. Parasitol.">
        <title>Identification of polymorphic genes for use in assemblage B genotyping assays through comparative genomics of multiple assemblage B Giardia duodenalis isolates.</title>
        <authorList>
            <person name="Wielinga C."/>
            <person name="Thompson R.C."/>
            <person name="Monis P."/>
            <person name="Ryan U."/>
        </authorList>
    </citation>
    <scope>NUCLEOTIDE SEQUENCE [LARGE SCALE GENOMIC DNA]</scope>
    <source>
        <strain evidence="3 4">BAH15c1</strain>
    </source>
</reference>
<evidence type="ECO:0000259" key="2">
    <source>
        <dbReference type="PROSITE" id="PS50177"/>
    </source>
</evidence>
<proteinExistence type="predicted"/>
<evidence type="ECO:0000313" key="3">
    <source>
        <dbReference type="EMBL" id="KWX11808.1"/>
    </source>
</evidence>
<dbReference type="CDD" id="cd00780">
    <property type="entry name" value="NTF2"/>
    <property type="match status" value="1"/>
</dbReference>
<evidence type="ECO:0000256" key="1">
    <source>
        <dbReference type="RuleBase" id="RU369002"/>
    </source>
</evidence>
<comment type="caution">
    <text evidence="3">The sequence shown here is derived from an EMBL/GenBank/DDBJ whole genome shotgun (WGS) entry which is preliminary data.</text>
</comment>
<sequence>MKYSRKNMDPNSLASSFVQHYYSNFCNQATRANVLSLYSPTAQMIFNGTHCRGIDAIQQQLERMSFKTVNIPNPTIAAMDLGGRYLVKVSGLLSIDDSNQPIGFAHVFVLGSNNGSFYIEGEIFSFAIN</sequence>
<feature type="domain" description="NTF2" evidence="2">
    <location>
        <begin position="13"/>
        <end position="126"/>
    </location>
</feature>
<keyword evidence="1" id="KW-0813">Transport</keyword>
<dbReference type="PANTHER" id="PTHR12612">
    <property type="entry name" value="NUCLEAR TRANSPORT FACTOR 2"/>
    <property type="match status" value="1"/>
</dbReference>
<dbReference type="InterPro" id="IPR002075">
    <property type="entry name" value="NTF2_dom"/>
</dbReference>
<evidence type="ECO:0000313" key="4">
    <source>
        <dbReference type="Proteomes" id="UP000070089"/>
    </source>
</evidence>
<name>A0A132NP57_GIAIN</name>
<gene>
    <name evidence="3" type="ORF">QR46_4211</name>
</gene>